<feature type="region of interest" description="Disordered" evidence="1">
    <location>
        <begin position="527"/>
        <end position="586"/>
    </location>
</feature>
<accession>A0A7R9QQY4</accession>
<feature type="region of interest" description="Disordered" evidence="1">
    <location>
        <begin position="1"/>
        <end position="45"/>
    </location>
</feature>
<dbReference type="EMBL" id="CAJPVJ010008924">
    <property type="protein sequence ID" value="CAG2172227.1"/>
    <property type="molecule type" value="Genomic_DNA"/>
</dbReference>
<evidence type="ECO:0000259" key="2">
    <source>
        <dbReference type="SMART" id="SM00808"/>
    </source>
</evidence>
<feature type="compositionally biased region" description="Basic and acidic residues" evidence="1">
    <location>
        <begin position="107"/>
        <end position="116"/>
    </location>
</feature>
<feature type="region of interest" description="Disordered" evidence="1">
    <location>
        <begin position="619"/>
        <end position="645"/>
    </location>
</feature>
<dbReference type="Pfam" id="PF08919">
    <property type="entry name" value="F_actin_bind"/>
    <property type="match status" value="1"/>
</dbReference>
<feature type="compositionally biased region" description="Low complexity" evidence="1">
    <location>
        <begin position="277"/>
        <end position="302"/>
    </location>
</feature>
<name>A0A7R9QQY4_9ACAR</name>
<feature type="compositionally biased region" description="Basic and acidic residues" evidence="1">
    <location>
        <begin position="399"/>
        <end position="408"/>
    </location>
</feature>
<feature type="compositionally biased region" description="Basic and acidic residues" evidence="1">
    <location>
        <begin position="479"/>
        <end position="488"/>
    </location>
</feature>
<dbReference type="Proteomes" id="UP000728032">
    <property type="component" value="Unassembled WGS sequence"/>
</dbReference>
<dbReference type="InterPro" id="IPR015015">
    <property type="entry name" value="F-actin-binding"/>
</dbReference>
<dbReference type="OrthoDB" id="98077at2759"/>
<dbReference type="SMART" id="SM00808">
    <property type="entry name" value="FABD"/>
    <property type="match status" value="1"/>
</dbReference>
<dbReference type="GO" id="GO:0005524">
    <property type="term" value="F:ATP binding"/>
    <property type="evidence" value="ECO:0007669"/>
    <property type="project" value="InterPro"/>
</dbReference>
<dbReference type="GO" id="GO:0004715">
    <property type="term" value="F:non-membrane spanning protein tyrosine kinase activity"/>
    <property type="evidence" value="ECO:0007669"/>
    <property type="project" value="InterPro"/>
</dbReference>
<feature type="region of interest" description="Disordered" evidence="1">
    <location>
        <begin position="326"/>
        <end position="454"/>
    </location>
</feature>
<feature type="region of interest" description="Disordered" evidence="1">
    <location>
        <begin position="479"/>
        <end position="507"/>
    </location>
</feature>
<dbReference type="Gene3D" id="1.20.120.330">
    <property type="entry name" value="Nucleotidyltransferases domain 2"/>
    <property type="match status" value="1"/>
</dbReference>
<feature type="compositionally biased region" description="Basic and acidic residues" evidence="1">
    <location>
        <begin position="203"/>
        <end position="214"/>
    </location>
</feature>
<reference evidence="3" key="1">
    <citation type="submission" date="2020-11" db="EMBL/GenBank/DDBJ databases">
        <authorList>
            <person name="Tran Van P."/>
        </authorList>
    </citation>
    <scope>NUCLEOTIDE SEQUENCE</scope>
</reference>
<sequence>ISTKSTVVQLRRGGLKSKQAPIPPKRTSSFRDSTYQDKPLGDDEILEGARETMNGIEKVFESLSKELQYDEQQIAIESENCFQTLEELHSRNRASGKGKKSKSNSKSRRDDLEGSHRKVQVASLDVHNVKRAINRYGTLPKGARIGAYLESLRQSQPDQQPLDSVNENVFESDLMSPIDYSIGAEPSIAVATIGRHVSKNRSKSKDNRYSDDNNGRYSFRGYLQRQKSDLTHSRGVDTYDTDLLNDRIVLSNNSNNLNKTKHLNSKPVASPRLPRNTQRTSSQRKSSSAAKSSQPPQTASSSNRQPMSVDNELNGNKLLLNTSARRNSDNAIPYETNADLPSPPAPFGSNAIRRTLKKQHRPKDRPPSPPPPGMTRSGSFDYCDHNMNQQNSVTSTPSPEHKGVRHSDGGTSPPDPYPEERENGVDVATEDMKSKSNSSDLLSESNNRLKAAVDSHKSPAAQLVSELFESFKMKAQKKRAEMETECEPKASVVTAEPSVTSKESKDNIESVKNNKFVVNCNQKQSKSFLRRFQSKPGPDYPAPAPPVQAQTSPKGGPILSSPPPAERCSGYDADDEGKRHSSSSITSLKKLWESQSSNSNNLNNLNVTNNENNCESNITAKSSDNSAVTAGPLKNKSSQSPKINVKRAGDVLKSLRRSDNSASADNIVFKINEEKDDKEVFHSFLKPSLPNKPQLKSGSRVLPSGAPLQKLVKAKSESVDSESSGSKLGLKSIDKNLITTKTVNACDRSSILEISGAIDTSISSLKSTSATTAPTAQTSQSIMQLTDKIQLFRQSCKQYSEECPPQQRFRFRELLTKFDTNCDQLKTSNTLTTNRLLTDIQNTLRDIVNLVQR</sequence>
<dbReference type="EMBL" id="OC923749">
    <property type="protein sequence ID" value="CAD7655040.1"/>
    <property type="molecule type" value="Genomic_DNA"/>
</dbReference>
<gene>
    <name evidence="3" type="ORF">ONB1V03_LOCUS11685</name>
</gene>
<feature type="compositionally biased region" description="Basic residues" evidence="1">
    <location>
        <begin position="354"/>
        <end position="363"/>
    </location>
</feature>
<feature type="region of interest" description="Disordered" evidence="1">
    <location>
        <begin position="687"/>
        <end position="707"/>
    </location>
</feature>
<feature type="compositionally biased region" description="Basic and acidic residues" evidence="1">
    <location>
        <begin position="418"/>
        <end position="434"/>
    </location>
</feature>
<feature type="domain" description="F-actin binding" evidence="2">
    <location>
        <begin position="736"/>
        <end position="853"/>
    </location>
</feature>
<protein>
    <recommendedName>
        <fullName evidence="2">F-actin binding domain-containing protein</fullName>
    </recommendedName>
</protein>
<feature type="compositionally biased region" description="Basic and acidic residues" evidence="1">
    <location>
        <begin position="226"/>
        <end position="237"/>
    </location>
</feature>
<evidence type="ECO:0000313" key="4">
    <source>
        <dbReference type="Proteomes" id="UP000728032"/>
    </source>
</evidence>
<feature type="region of interest" description="Disordered" evidence="1">
    <location>
        <begin position="89"/>
        <end position="119"/>
    </location>
</feature>
<evidence type="ECO:0000256" key="1">
    <source>
        <dbReference type="SAM" id="MobiDB-lite"/>
    </source>
</evidence>
<proteinExistence type="predicted"/>
<dbReference type="AlphaFoldDB" id="A0A7R9QQY4"/>
<organism evidence="3">
    <name type="scientific">Oppiella nova</name>
    <dbReference type="NCBI Taxonomy" id="334625"/>
    <lineage>
        <taxon>Eukaryota</taxon>
        <taxon>Metazoa</taxon>
        <taxon>Ecdysozoa</taxon>
        <taxon>Arthropoda</taxon>
        <taxon>Chelicerata</taxon>
        <taxon>Arachnida</taxon>
        <taxon>Acari</taxon>
        <taxon>Acariformes</taxon>
        <taxon>Sarcoptiformes</taxon>
        <taxon>Oribatida</taxon>
        <taxon>Brachypylina</taxon>
        <taxon>Oppioidea</taxon>
        <taxon>Oppiidae</taxon>
        <taxon>Oppiella</taxon>
    </lineage>
</organism>
<feature type="compositionally biased region" description="Low complexity" evidence="1">
    <location>
        <begin position="435"/>
        <end position="449"/>
    </location>
</feature>
<evidence type="ECO:0000313" key="3">
    <source>
        <dbReference type="EMBL" id="CAD7655040.1"/>
    </source>
</evidence>
<feature type="region of interest" description="Disordered" evidence="1">
    <location>
        <begin position="197"/>
        <end position="237"/>
    </location>
</feature>
<keyword evidence="4" id="KW-1185">Reference proteome</keyword>
<feature type="compositionally biased region" description="Polar residues" evidence="1">
    <location>
        <begin position="386"/>
        <end position="398"/>
    </location>
</feature>
<feature type="region of interest" description="Disordered" evidence="1">
    <location>
        <begin position="254"/>
        <end position="311"/>
    </location>
</feature>
<feature type="compositionally biased region" description="Polar residues" evidence="1">
    <location>
        <begin position="619"/>
        <end position="628"/>
    </location>
</feature>
<feature type="non-terminal residue" evidence="3">
    <location>
        <position position="1"/>
    </location>
</feature>
<feature type="compositionally biased region" description="Basic residues" evidence="1">
    <location>
        <begin position="91"/>
        <end position="106"/>
    </location>
</feature>